<evidence type="ECO:0000259" key="8">
    <source>
        <dbReference type="SMART" id="SM00937"/>
    </source>
</evidence>
<dbReference type="HAMAP" id="MF_00093">
    <property type="entry name" value="Rel_fac_1"/>
    <property type="match status" value="1"/>
</dbReference>
<dbReference type="NCBIfam" id="NF001859">
    <property type="entry name" value="PRK00591.1"/>
    <property type="match status" value="1"/>
</dbReference>
<comment type="PTM">
    <text evidence="6">Methylated by PrmC. Methylation increases the termination efficiency of RF1.</text>
</comment>
<dbReference type="STRING" id="229921.ADN01_02335"/>
<dbReference type="InterPro" id="IPR000352">
    <property type="entry name" value="Pep_chain_release_fac_I"/>
</dbReference>
<dbReference type="Gene3D" id="6.10.140.1950">
    <property type="match status" value="1"/>
</dbReference>
<dbReference type="InterPro" id="IPR050057">
    <property type="entry name" value="Prokaryotic/Mito_RF"/>
</dbReference>
<evidence type="ECO:0000256" key="6">
    <source>
        <dbReference type="HAMAP-Rule" id="MF_00093"/>
    </source>
</evidence>
<dbReference type="Proteomes" id="UP000050501">
    <property type="component" value="Unassembled WGS sequence"/>
</dbReference>
<evidence type="ECO:0000256" key="1">
    <source>
        <dbReference type="ARBA" id="ARBA00002986"/>
    </source>
</evidence>
<dbReference type="Gene3D" id="3.30.70.1660">
    <property type="match status" value="2"/>
</dbReference>
<dbReference type="AlphaFoldDB" id="A0A0P6YET9"/>
<dbReference type="PATRIC" id="fig|229921.5.peg.2475"/>
<sequence length="357" mass="40435">MLEKLALIEARYQEIDRLMEEVASDYQRVSELNKERLELEPVVLKARQYRQSLQSLEDARALQDTDDEDMRTLAAAEIEELVPAIAQLEKEIKAMLLPKDPRDDRNVIVEIRAGTGGDEAALFAADLYRMYIHYAEQRKWSIEVLSESETGIGGYKEIIFLVKGKGAYSRLKFESGVHRVQRVPATEASGRIHTSTVTVAVLAEVEEVDIQIPESDIKVDVYRSAGAGGQNVQKNSTAVRITHIPTGMVVACQDERSQLQNRLRALSILRARLYEIEEQKRMSEREASRRSQVGTGERSEKIRTYNYPQSRVTDHRVNLSSYNIVGVLNGDLDLFIDELSMREESDRMSAVGESDDD</sequence>
<dbReference type="RefSeq" id="WP_062418711.1">
    <property type="nucleotide sequence ID" value="NZ_DF967974.1"/>
</dbReference>
<reference evidence="9 10" key="1">
    <citation type="submission" date="2015-07" db="EMBL/GenBank/DDBJ databases">
        <title>Genome sequence of Levilinea saccharolytica DSM 16555.</title>
        <authorList>
            <person name="Hemp J."/>
            <person name="Ward L.M."/>
            <person name="Pace L.A."/>
            <person name="Fischer W.W."/>
        </authorList>
    </citation>
    <scope>NUCLEOTIDE SEQUENCE [LARGE SCALE GENOMIC DNA]</scope>
    <source>
        <strain evidence="9 10">KIBI-1</strain>
    </source>
</reference>
<evidence type="ECO:0000256" key="4">
    <source>
        <dbReference type="ARBA" id="ARBA00022917"/>
    </source>
</evidence>
<dbReference type="SUPFAM" id="SSF75620">
    <property type="entry name" value="Release factor"/>
    <property type="match status" value="1"/>
</dbReference>
<keyword evidence="6" id="KW-0963">Cytoplasm</keyword>
<dbReference type="Pfam" id="PF03462">
    <property type="entry name" value="PCRF"/>
    <property type="match status" value="1"/>
</dbReference>
<keyword evidence="3 6" id="KW-0488">Methylation</keyword>
<dbReference type="SMART" id="SM00937">
    <property type="entry name" value="PCRF"/>
    <property type="match status" value="1"/>
</dbReference>
<dbReference type="FunFam" id="3.30.160.20:FF:000004">
    <property type="entry name" value="Peptide chain release factor 1"/>
    <property type="match status" value="1"/>
</dbReference>
<evidence type="ECO:0000256" key="7">
    <source>
        <dbReference type="SAM" id="MobiDB-lite"/>
    </source>
</evidence>
<feature type="modified residue" description="N5-methylglutamine" evidence="6">
    <location>
        <position position="230"/>
    </location>
</feature>
<dbReference type="InterPro" id="IPR005139">
    <property type="entry name" value="PCRF"/>
</dbReference>
<keyword evidence="10" id="KW-1185">Reference proteome</keyword>
<evidence type="ECO:0000313" key="10">
    <source>
        <dbReference type="Proteomes" id="UP000050501"/>
    </source>
</evidence>
<dbReference type="Gene3D" id="3.30.160.20">
    <property type="match status" value="1"/>
</dbReference>
<dbReference type="PANTHER" id="PTHR43804">
    <property type="entry name" value="LD18447P"/>
    <property type="match status" value="1"/>
</dbReference>
<dbReference type="PANTHER" id="PTHR43804:SF7">
    <property type="entry name" value="LD18447P"/>
    <property type="match status" value="1"/>
</dbReference>
<comment type="caution">
    <text evidence="9">The sequence shown here is derived from an EMBL/GenBank/DDBJ whole genome shotgun (WGS) entry which is preliminary data.</text>
</comment>
<evidence type="ECO:0000313" key="9">
    <source>
        <dbReference type="EMBL" id="KPL90695.1"/>
    </source>
</evidence>
<organism evidence="9 10">
    <name type="scientific">Levilinea saccharolytica</name>
    <dbReference type="NCBI Taxonomy" id="229921"/>
    <lineage>
        <taxon>Bacteria</taxon>
        <taxon>Bacillati</taxon>
        <taxon>Chloroflexota</taxon>
        <taxon>Anaerolineae</taxon>
        <taxon>Anaerolineales</taxon>
        <taxon>Anaerolineaceae</taxon>
        <taxon>Levilinea</taxon>
    </lineage>
</organism>
<keyword evidence="4 6" id="KW-0648">Protein biosynthesis</keyword>
<dbReference type="Pfam" id="PF00472">
    <property type="entry name" value="RF-1"/>
    <property type="match status" value="1"/>
</dbReference>
<dbReference type="OrthoDB" id="9806673at2"/>
<evidence type="ECO:0000256" key="2">
    <source>
        <dbReference type="ARBA" id="ARBA00010835"/>
    </source>
</evidence>
<protein>
    <recommendedName>
        <fullName evidence="5 6">Peptide chain release factor 1</fullName>
        <shortName evidence="6">RF-1</shortName>
    </recommendedName>
</protein>
<evidence type="ECO:0000256" key="5">
    <source>
        <dbReference type="ARBA" id="ARBA00050039"/>
    </source>
</evidence>
<dbReference type="InterPro" id="IPR004373">
    <property type="entry name" value="RF-1"/>
</dbReference>
<dbReference type="InterPro" id="IPR045853">
    <property type="entry name" value="Pep_chain_release_fac_I_sf"/>
</dbReference>
<dbReference type="GO" id="GO:0005737">
    <property type="term" value="C:cytoplasm"/>
    <property type="evidence" value="ECO:0007669"/>
    <property type="project" value="UniProtKB-SubCell"/>
</dbReference>
<dbReference type="EMBL" id="LGCM01000010">
    <property type="protein sequence ID" value="KPL90695.1"/>
    <property type="molecule type" value="Genomic_DNA"/>
</dbReference>
<comment type="similarity">
    <text evidence="2 6">Belongs to the prokaryotic/mitochondrial release factor family.</text>
</comment>
<feature type="compositionally biased region" description="Basic and acidic residues" evidence="7">
    <location>
        <begin position="280"/>
        <end position="289"/>
    </location>
</feature>
<name>A0A0P6YET9_9CHLR</name>
<feature type="region of interest" description="Disordered" evidence="7">
    <location>
        <begin position="280"/>
        <end position="307"/>
    </location>
</feature>
<gene>
    <name evidence="6" type="primary">prfA</name>
    <name evidence="9" type="ORF">ADN01_02335</name>
</gene>
<evidence type="ECO:0000256" key="3">
    <source>
        <dbReference type="ARBA" id="ARBA00022481"/>
    </source>
</evidence>
<comment type="subcellular location">
    <subcellularLocation>
        <location evidence="6">Cytoplasm</location>
    </subcellularLocation>
</comment>
<feature type="domain" description="Peptide chain release factor" evidence="8">
    <location>
        <begin position="59"/>
        <end position="174"/>
    </location>
</feature>
<dbReference type="GO" id="GO:0016149">
    <property type="term" value="F:translation release factor activity, codon specific"/>
    <property type="evidence" value="ECO:0007669"/>
    <property type="project" value="UniProtKB-UniRule"/>
</dbReference>
<accession>A0A0P6YET9</accession>
<proteinExistence type="inferred from homology"/>
<comment type="function">
    <text evidence="1 6">Peptide chain release factor 1 directs the termination of translation in response to the peptide chain termination codons UAG and UAA.</text>
</comment>
<dbReference type="FunFam" id="3.30.70.1660:FF:000002">
    <property type="entry name" value="Peptide chain release factor 1"/>
    <property type="match status" value="1"/>
</dbReference>
<dbReference type="NCBIfam" id="TIGR00019">
    <property type="entry name" value="prfA"/>
    <property type="match status" value="1"/>
</dbReference>